<name>A0ABZ1YIC7_9ACTN</name>
<gene>
    <name evidence="1" type="ORF">OIE82_35145</name>
</gene>
<protein>
    <submittedName>
        <fullName evidence="1">Uncharacterized protein</fullName>
    </submittedName>
</protein>
<dbReference type="EMBL" id="CP109208">
    <property type="protein sequence ID" value="WUU58417.1"/>
    <property type="molecule type" value="Genomic_DNA"/>
</dbReference>
<accession>A0ABZ1YIC7</accession>
<reference evidence="1" key="1">
    <citation type="submission" date="2022-10" db="EMBL/GenBank/DDBJ databases">
        <title>The complete genomes of actinobacterial strains from the NBC collection.</title>
        <authorList>
            <person name="Joergensen T.S."/>
            <person name="Alvarez Arevalo M."/>
            <person name="Sterndorff E.B."/>
            <person name="Faurdal D."/>
            <person name="Vuksanovic O."/>
            <person name="Mourched A.-S."/>
            <person name="Charusanti P."/>
            <person name="Shaw S."/>
            <person name="Blin K."/>
            <person name="Weber T."/>
        </authorList>
    </citation>
    <scope>NUCLEOTIDE SEQUENCE [LARGE SCALE GENOMIC DNA]</scope>
    <source>
        <strain evidence="1">NBC 01686</strain>
        <plasmid evidence="1">unnamed1</plasmid>
    </source>
</reference>
<sequence>MDIRFEVERLAGIARDRHAEAEERLRRAAKDGELYTPFMLEQIVRTQPYAALWERTRHYVSEGTEAPFVLGDDRLADTDNPKVALQRLLDGVQEPSPYRGEGFPMDEAFHDLEKQEYKLWRQACGDLLAKIGEEQPPGATA</sequence>
<organism evidence="1">
    <name type="scientific">Streptomyces althioticus</name>
    <dbReference type="NCBI Taxonomy" id="83380"/>
    <lineage>
        <taxon>Bacteria</taxon>
        <taxon>Bacillati</taxon>
        <taxon>Actinomycetota</taxon>
        <taxon>Actinomycetes</taxon>
        <taxon>Kitasatosporales</taxon>
        <taxon>Streptomycetaceae</taxon>
        <taxon>Streptomyces</taxon>
        <taxon>Streptomyces althioticus group</taxon>
    </lineage>
</organism>
<geneLocation type="plasmid" evidence="1">
    <name>unnamed1</name>
</geneLocation>
<dbReference type="RefSeq" id="WP_266477894.1">
    <property type="nucleotide sequence ID" value="NZ_CP109208.1"/>
</dbReference>
<proteinExistence type="predicted"/>
<keyword evidence="1" id="KW-0614">Plasmid</keyword>
<evidence type="ECO:0000313" key="1">
    <source>
        <dbReference type="EMBL" id="WUU58417.1"/>
    </source>
</evidence>